<dbReference type="Gene3D" id="3.40.50.720">
    <property type="entry name" value="NAD(P)-binding Rossmann-like Domain"/>
    <property type="match status" value="1"/>
</dbReference>
<dbReference type="PANTHER" id="PTHR43267">
    <property type="entry name" value="TRNA THREONYLCARBAMOYLADENOSINE DEHYDRATASE"/>
    <property type="match status" value="1"/>
</dbReference>
<dbReference type="InterPro" id="IPR035985">
    <property type="entry name" value="Ubiquitin-activating_enz"/>
</dbReference>
<gene>
    <name evidence="2" type="ORF">NQ502_04275</name>
</gene>
<evidence type="ECO:0000313" key="2">
    <source>
        <dbReference type="EMBL" id="UWP60277.1"/>
    </source>
</evidence>
<evidence type="ECO:0000259" key="1">
    <source>
        <dbReference type="Pfam" id="PF00899"/>
    </source>
</evidence>
<dbReference type="EMBL" id="CP102290">
    <property type="protein sequence ID" value="UWP60277.1"/>
    <property type="molecule type" value="Genomic_DNA"/>
</dbReference>
<dbReference type="InterPro" id="IPR000594">
    <property type="entry name" value="ThiF_NAD_FAD-bd"/>
</dbReference>
<dbReference type="SUPFAM" id="SSF69572">
    <property type="entry name" value="Activating enzymes of the ubiquitin-like proteins"/>
    <property type="match status" value="1"/>
</dbReference>
<dbReference type="RefSeq" id="WP_028528653.1">
    <property type="nucleotide sequence ID" value="NZ_CABLBR010000013.1"/>
</dbReference>
<feature type="domain" description="THIF-type NAD/FAD binding fold" evidence="1">
    <location>
        <begin position="11"/>
        <end position="238"/>
    </location>
</feature>
<proteinExistence type="predicted"/>
<keyword evidence="3" id="KW-1185">Reference proteome</keyword>
<sequence length="242" mass="26607">MQQELSRTEVLIGSEGVRQLGRMRVAVFGLGGVGSYAVEALARCGIGSLTLVDHDVISATNINRQLFALHSTIGKLKTEVAKDRVRDIDPDMLVHTYQTFYNEETAGLFDLESFDYIVDAIDTVTSKLLLIENAKRAGTPIICSMGTGNKLDPGRFEITDISKTSVCPLAKVMRQELRKRRIKKVKVLYSKEIPVKRRTDTNEKKGSTSHPVPGSISFVPSAAGLMLAGEVIRDLLSQKSIK</sequence>
<organism evidence="2 3">
    <name type="scientific">Ruminococcus gauvreauii</name>
    <dbReference type="NCBI Taxonomy" id="438033"/>
    <lineage>
        <taxon>Bacteria</taxon>
        <taxon>Bacillati</taxon>
        <taxon>Bacillota</taxon>
        <taxon>Clostridia</taxon>
        <taxon>Eubacteriales</taxon>
        <taxon>Oscillospiraceae</taxon>
        <taxon>Ruminococcus</taxon>
    </lineage>
</organism>
<dbReference type="InterPro" id="IPR045886">
    <property type="entry name" value="ThiF/MoeB/HesA"/>
</dbReference>
<protein>
    <submittedName>
        <fullName evidence="2">tRNA threonylcarbamoyladenosine dehydratase</fullName>
    </submittedName>
</protein>
<dbReference type="Proteomes" id="UP001060164">
    <property type="component" value="Chromosome"/>
</dbReference>
<dbReference type="CDD" id="cd00755">
    <property type="entry name" value="YgdL_like"/>
    <property type="match status" value="1"/>
</dbReference>
<reference evidence="2" key="1">
    <citation type="journal article" date="2022" name="Cell">
        <title>Design, construction, and in vivo augmentation of a complex gut microbiome.</title>
        <authorList>
            <person name="Cheng A.G."/>
            <person name="Ho P.Y."/>
            <person name="Aranda-Diaz A."/>
            <person name="Jain S."/>
            <person name="Yu F.B."/>
            <person name="Meng X."/>
            <person name="Wang M."/>
            <person name="Iakiviak M."/>
            <person name="Nagashima K."/>
            <person name="Zhao A."/>
            <person name="Murugkar P."/>
            <person name="Patil A."/>
            <person name="Atabakhsh K."/>
            <person name="Weakley A."/>
            <person name="Yan J."/>
            <person name="Brumbaugh A.R."/>
            <person name="Higginbottom S."/>
            <person name="Dimas A."/>
            <person name="Shiver A.L."/>
            <person name="Deutschbauer A."/>
            <person name="Neff N."/>
            <person name="Sonnenburg J.L."/>
            <person name="Huang K.C."/>
            <person name="Fischbach M.A."/>
        </authorList>
    </citation>
    <scope>NUCLEOTIDE SEQUENCE</scope>
    <source>
        <strain evidence="2">DSM 19829</strain>
    </source>
</reference>
<name>A0ABY5VIZ8_9FIRM</name>
<evidence type="ECO:0000313" key="3">
    <source>
        <dbReference type="Proteomes" id="UP001060164"/>
    </source>
</evidence>
<dbReference type="Pfam" id="PF00899">
    <property type="entry name" value="ThiF"/>
    <property type="match status" value="1"/>
</dbReference>
<dbReference type="PANTHER" id="PTHR43267:SF1">
    <property type="entry name" value="TRNA THREONYLCARBAMOYLADENOSINE DEHYDRATASE"/>
    <property type="match status" value="1"/>
</dbReference>
<accession>A0ABY5VIZ8</accession>